<proteinExistence type="predicted"/>
<dbReference type="Proteomes" id="UP000799444">
    <property type="component" value="Unassembled WGS sequence"/>
</dbReference>
<reference evidence="2" key="1">
    <citation type="journal article" date="2020" name="Stud. Mycol.">
        <title>101 Dothideomycetes genomes: a test case for predicting lifestyles and emergence of pathogens.</title>
        <authorList>
            <person name="Haridas S."/>
            <person name="Albert R."/>
            <person name="Binder M."/>
            <person name="Bloem J."/>
            <person name="Labutti K."/>
            <person name="Salamov A."/>
            <person name="Andreopoulos B."/>
            <person name="Baker S."/>
            <person name="Barry K."/>
            <person name="Bills G."/>
            <person name="Bluhm B."/>
            <person name="Cannon C."/>
            <person name="Castanera R."/>
            <person name="Culley D."/>
            <person name="Daum C."/>
            <person name="Ezra D."/>
            <person name="Gonzalez J."/>
            <person name="Henrissat B."/>
            <person name="Kuo A."/>
            <person name="Liang C."/>
            <person name="Lipzen A."/>
            <person name="Lutzoni F."/>
            <person name="Magnuson J."/>
            <person name="Mondo S."/>
            <person name="Nolan M."/>
            <person name="Ohm R."/>
            <person name="Pangilinan J."/>
            <person name="Park H.-J."/>
            <person name="Ramirez L."/>
            <person name="Alfaro M."/>
            <person name="Sun H."/>
            <person name="Tritt A."/>
            <person name="Yoshinaga Y."/>
            <person name="Zwiers L.-H."/>
            <person name="Turgeon B."/>
            <person name="Goodwin S."/>
            <person name="Spatafora J."/>
            <person name="Crous P."/>
            <person name="Grigoriev I."/>
        </authorList>
    </citation>
    <scope>NUCLEOTIDE SEQUENCE</scope>
    <source>
        <strain evidence="2">CBS 125425</strain>
    </source>
</reference>
<dbReference type="InterPro" id="IPR010730">
    <property type="entry name" value="HET"/>
</dbReference>
<evidence type="ECO:0000259" key="1">
    <source>
        <dbReference type="Pfam" id="PF06985"/>
    </source>
</evidence>
<organism evidence="2 3">
    <name type="scientific">Polyplosphaeria fusca</name>
    <dbReference type="NCBI Taxonomy" id="682080"/>
    <lineage>
        <taxon>Eukaryota</taxon>
        <taxon>Fungi</taxon>
        <taxon>Dikarya</taxon>
        <taxon>Ascomycota</taxon>
        <taxon>Pezizomycotina</taxon>
        <taxon>Dothideomycetes</taxon>
        <taxon>Pleosporomycetidae</taxon>
        <taxon>Pleosporales</taxon>
        <taxon>Tetraplosphaeriaceae</taxon>
        <taxon>Polyplosphaeria</taxon>
    </lineage>
</organism>
<accession>A0A9P4UWD3</accession>
<evidence type="ECO:0000313" key="2">
    <source>
        <dbReference type="EMBL" id="KAF2727801.1"/>
    </source>
</evidence>
<dbReference type="OrthoDB" id="5416609at2759"/>
<dbReference type="Pfam" id="PF06985">
    <property type="entry name" value="HET"/>
    <property type="match status" value="1"/>
</dbReference>
<gene>
    <name evidence="2" type="ORF">EJ04DRAFT_128393</name>
</gene>
<dbReference type="EMBL" id="ML996311">
    <property type="protein sequence ID" value="KAF2727801.1"/>
    <property type="molecule type" value="Genomic_DNA"/>
</dbReference>
<feature type="domain" description="Heterokaryon incompatibility" evidence="1">
    <location>
        <begin position="45"/>
        <end position="213"/>
    </location>
</feature>
<protein>
    <submittedName>
        <fullName evidence="2">HET-domain-containing protein</fullName>
    </submittedName>
</protein>
<dbReference type="InterPro" id="IPR052895">
    <property type="entry name" value="HetReg/Transcr_Mod"/>
</dbReference>
<sequence>MPPPTYEYSPLSPPRHIRLVTIHPGRELQVSCSLSHTPLDNAPRYEALSYAWGDPTCSETMLLDGELLPITSSLAAALLALRDSRCERTMWIDAICINQADDFERSEQVCIMSSIYRQSQRTIVWIGEEREDSERAIAFLNEMGQYSSSPQLKGDYGTGFQNEPGWGHIMLGFPIMYGDGRNRFTGTEYLEDWDTVDALLARPWWSRAWVVQEVWNSARVVLQCGSTTLAWDLFERAMDYHEAWDDIGRCVKDHNRRSKWPFLRRRYSLAIHIARKRLYKSTLSDLLWNTWDREATDPRDKVFAVLGLVGNEAHGIRPDYNQTMVQVYCRTTKHIIREEQSLDILLAANGIQRGDGLPSWVPDWRKEANATKPALFVNRDRLNLRYDTGSMEMALVHGHGYRAAGDAPPSYAFDSEGMRITVSAIIIDTVQAVDEAYGESTPAGKLVSSALATVAECRAQHIIYTPGEIVIVLAAGGAESSKNEDDVLEGNMRLRRFFLTRNQRAGVGPNDMMVGDDVVLIAGCNFPMIVRREDDHYGLVGEAYVHVIMQGAAVPVGARWKDMEIW</sequence>
<dbReference type="PANTHER" id="PTHR24148">
    <property type="entry name" value="ANKYRIN REPEAT DOMAIN-CONTAINING PROTEIN 39 HOMOLOG-RELATED"/>
    <property type="match status" value="1"/>
</dbReference>
<dbReference type="PANTHER" id="PTHR24148:SF73">
    <property type="entry name" value="HET DOMAIN PROTEIN (AFU_ORTHOLOGUE AFUA_8G01020)"/>
    <property type="match status" value="1"/>
</dbReference>
<name>A0A9P4UWD3_9PLEO</name>
<dbReference type="Pfam" id="PF26639">
    <property type="entry name" value="Het-6_barrel"/>
    <property type="match status" value="1"/>
</dbReference>
<evidence type="ECO:0000313" key="3">
    <source>
        <dbReference type="Proteomes" id="UP000799444"/>
    </source>
</evidence>
<comment type="caution">
    <text evidence="2">The sequence shown here is derived from an EMBL/GenBank/DDBJ whole genome shotgun (WGS) entry which is preliminary data.</text>
</comment>
<dbReference type="AlphaFoldDB" id="A0A9P4UWD3"/>
<keyword evidence="3" id="KW-1185">Reference proteome</keyword>